<comment type="caution">
    <text evidence="1">The sequence shown here is derived from an EMBL/GenBank/DDBJ whole genome shotgun (WGS) entry which is preliminary data.</text>
</comment>
<organism evidence="1 2">
    <name type="scientific">Shinella kummerowiae</name>
    <dbReference type="NCBI Taxonomy" id="417745"/>
    <lineage>
        <taxon>Bacteria</taxon>
        <taxon>Pseudomonadati</taxon>
        <taxon>Pseudomonadota</taxon>
        <taxon>Alphaproteobacteria</taxon>
        <taxon>Hyphomicrobiales</taxon>
        <taxon>Rhizobiaceae</taxon>
        <taxon>Shinella</taxon>
    </lineage>
</organism>
<evidence type="ECO:0000313" key="1">
    <source>
        <dbReference type="EMBL" id="MXN47156.1"/>
    </source>
</evidence>
<dbReference type="Pfam" id="PF07704">
    <property type="entry name" value="PSK_trans_fac"/>
    <property type="match status" value="1"/>
</dbReference>
<name>A0A6N8SIP7_9HYPH</name>
<dbReference type="Proteomes" id="UP000435802">
    <property type="component" value="Unassembled WGS sequence"/>
</dbReference>
<reference evidence="1 2" key="1">
    <citation type="submission" date="2019-12" db="EMBL/GenBank/DDBJ databases">
        <title>Shinella kummerowiae sp. nov., a symbiotic bacterium isolated from root nodules of the herbal legume Kummerowia stipulacea.</title>
        <authorList>
            <person name="Gao J."/>
        </authorList>
    </citation>
    <scope>NUCLEOTIDE SEQUENCE [LARGE SCALE GENOMIC DNA]</scope>
    <source>
        <strain evidence="1 2">CCBAU 25048</strain>
    </source>
</reference>
<evidence type="ECO:0000313" key="2">
    <source>
        <dbReference type="Proteomes" id="UP000435802"/>
    </source>
</evidence>
<proteinExistence type="predicted"/>
<dbReference type="OrthoDB" id="495439at2"/>
<keyword evidence="2" id="KW-1185">Reference proteome</keyword>
<sequence length="83" mass="9177">MPLNIKDDEAHALARELAEVTGESLTRAVKVSIEERLTRVRHVKGLRLADQLDRIALDCASLPVLDARTADEIIGYDESGLPR</sequence>
<protein>
    <submittedName>
        <fullName evidence="1">PSK operon transcription factor</fullName>
    </submittedName>
</protein>
<dbReference type="EMBL" id="WUMK01000006">
    <property type="protein sequence ID" value="MXN47156.1"/>
    <property type="molecule type" value="Genomic_DNA"/>
</dbReference>
<dbReference type="AlphaFoldDB" id="A0A6N8SIP7"/>
<gene>
    <name evidence="1" type="ORF">GR138_18325</name>
</gene>
<accession>A0A6N8SIP7</accession>
<dbReference type="InterPro" id="IPR011660">
    <property type="entry name" value="VapB-like"/>
</dbReference>